<organism evidence="1 2">
    <name type="scientific">Pistacia integerrima</name>
    <dbReference type="NCBI Taxonomy" id="434235"/>
    <lineage>
        <taxon>Eukaryota</taxon>
        <taxon>Viridiplantae</taxon>
        <taxon>Streptophyta</taxon>
        <taxon>Embryophyta</taxon>
        <taxon>Tracheophyta</taxon>
        <taxon>Spermatophyta</taxon>
        <taxon>Magnoliopsida</taxon>
        <taxon>eudicotyledons</taxon>
        <taxon>Gunneridae</taxon>
        <taxon>Pentapetalae</taxon>
        <taxon>rosids</taxon>
        <taxon>malvids</taxon>
        <taxon>Sapindales</taxon>
        <taxon>Anacardiaceae</taxon>
        <taxon>Pistacia</taxon>
    </lineage>
</organism>
<comment type="caution">
    <text evidence="1">The sequence shown here is derived from an EMBL/GenBank/DDBJ whole genome shotgun (WGS) entry which is preliminary data.</text>
</comment>
<keyword evidence="2" id="KW-1185">Reference proteome</keyword>
<gene>
    <name evidence="1" type="ORF">Pint_14998</name>
</gene>
<evidence type="ECO:0000313" key="2">
    <source>
        <dbReference type="Proteomes" id="UP001163603"/>
    </source>
</evidence>
<name>A0ACC0ZB25_9ROSI</name>
<dbReference type="Proteomes" id="UP001163603">
    <property type="component" value="Chromosome 2"/>
</dbReference>
<sequence length="101" mass="11427">MIPDESVTSELQGKWLENRRSSNDINFGFFLAQGLRQCVEEIVFAYTYPRLDMEVGLICVYVLGRVCTLIDPQSCDEFDPTAVPTLSEVSMYMSNDFLSVA</sequence>
<protein>
    <submittedName>
        <fullName evidence="1">Uncharacterized protein</fullName>
    </submittedName>
</protein>
<proteinExistence type="predicted"/>
<reference evidence="2" key="1">
    <citation type="journal article" date="2023" name="G3 (Bethesda)">
        <title>Genome assembly and association tests identify interacting loci associated with vigor, precocity, and sex in interspecific pistachio rootstocks.</title>
        <authorList>
            <person name="Palmer W."/>
            <person name="Jacygrad E."/>
            <person name="Sagayaradj S."/>
            <person name="Cavanaugh K."/>
            <person name="Han R."/>
            <person name="Bertier L."/>
            <person name="Beede B."/>
            <person name="Kafkas S."/>
            <person name="Golino D."/>
            <person name="Preece J."/>
            <person name="Michelmore R."/>
        </authorList>
    </citation>
    <scope>NUCLEOTIDE SEQUENCE [LARGE SCALE GENOMIC DNA]</scope>
</reference>
<evidence type="ECO:0000313" key="1">
    <source>
        <dbReference type="EMBL" id="KAJ0048388.1"/>
    </source>
</evidence>
<dbReference type="EMBL" id="CM047737">
    <property type="protein sequence ID" value="KAJ0048388.1"/>
    <property type="molecule type" value="Genomic_DNA"/>
</dbReference>
<accession>A0ACC0ZB25</accession>